<feature type="domain" description="RNase III" evidence="18">
    <location>
        <begin position="3"/>
        <end position="125"/>
    </location>
</feature>
<evidence type="ECO:0000256" key="6">
    <source>
        <dbReference type="ARBA" id="ARBA00022552"/>
    </source>
</evidence>
<keyword evidence="11 15" id="KW-0255">Endonuclease</keyword>
<dbReference type="Pfam" id="PF00035">
    <property type="entry name" value="dsrm"/>
    <property type="match status" value="1"/>
</dbReference>
<dbReference type="GO" id="GO:0046872">
    <property type="term" value="F:metal ion binding"/>
    <property type="evidence" value="ECO:0007669"/>
    <property type="project" value="UniProtKB-KW"/>
</dbReference>
<dbReference type="CDD" id="cd10845">
    <property type="entry name" value="DSRM_RNAse_III_family"/>
    <property type="match status" value="1"/>
</dbReference>
<keyword evidence="10 15" id="KW-0479">Metal-binding</keyword>
<comment type="cofactor">
    <cofactor evidence="15">
        <name>Mg(2+)</name>
        <dbReference type="ChEBI" id="CHEBI:18420"/>
    </cofactor>
</comment>
<keyword evidence="7 15" id="KW-0507">mRNA processing</keyword>
<dbReference type="GO" id="GO:0008033">
    <property type="term" value="P:tRNA processing"/>
    <property type="evidence" value="ECO:0007669"/>
    <property type="project" value="UniProtKB-KW"/>
</dbReference>
<comment type="catalytic activity">
    <reaction evidence="1 15">
        <text>Endonucleolytic cleavage to 5'-phosphomonoester.</text>
        <dbReference type="EC" id="3.1.26.3"/>
    </reaction>
</comment>
<dbReference type="SUPFAM" id="SSF54768">
    <property type="entry name" value="dsRNA-binding domain-like"/>
    <property type="match status" value="1"/>
</dbReference>
<feature type="binding site" evidence="15">
    <location>
        <position position="114"/>
    </location>
    <ligand>
        <name>Mg(2+)</name>
        <dbReference type="ChEBI" id="CHEBI:18420"/>
    </ligand>
</feature>
<dbReference type="Pfam" id="PF14622">
    <property type="entry name" value="Ribonucleas_3_3"/>
    <property type="match status" value="1"/>
</dbReference>
<proteinExistence type="inferred from homology"/>
<keyword evidence="6 15" id="KW-0698">rRNA processing</keyword>
<feature type="active site" evidence="15">
    <location>
        <position position="42"/>
    </location>
</feature>
<keyword evidence="5 15" id="KW-0963">Cytoplasm</keyword>
<keyword evidence="8 15" id="KW-0819">tRNA processing</keyword>
<keyword evidence="13 15" id="KW-0460">Magnesium</keyword>
<dbReference type="EMBL" id="CP028901">
    <property type="protein sequence ID" value="AWB33783.1"/>
    <property type="molecule type" value="Genomic_DNA"/>
</dbReference>
<evidence type="ECO:0000259" key="17">
    <source>
        <dbReference type="PROSITE" id="PS50137"/>
    </source>
</evidence>
<comment type="similarity">
    <text evidence="3">Belongs to the ribonuclease III family.</text>
</comment>
<dbReference type="RefSeq" id="WP_108621212.1">
    <property type="nucleotide sequence ID" value="NZ_CP028901.1"/>
</dbReference>
<dbReference type="Proteomes" id="UP000244571">
    <property type="component" value="Chromosome"/>
</dbReference>
<comment type="subunit">
    <text evidence="4 15">Homodimer.</text>
</comment>
<dbReference type="SMART" id="SM00358">
    <property type="entry name" value="DSRM"/>
    <property type="match status" value="1"/>
</dbReference>
<dbReference type="PROSITE" id="PS00517">
    <property type="entry name" value="RNASE_3_1"/>
    <property type="match status" value="1"/>
</dbReference>
<feature type="binding site" evidence="15">
    <location>
        <position position="38"/>
    </location>
    <ligand>
        <name>Mg(2+)</name>
        <dbReference type="ChEBI" id="CHEBI:18420"/>
    </ligand>
</feature>
<dbReference type="OrthoDB" id="9805026at2"/>
<evidence type="ECO:0000256" key="7">
    <source>
        <dbReference type="ARBA" id="ARBA00022664"/>
    </source>
</evidence>
<dbReference type="AlphaFoldDB" id="A0A2R4XJ61"/>
<dbReference type="InterPro" id="IPR014720">
    <property type="entry name" value="dsRBD_dom"/>
</dbReference>
<feature type="binding site" evidence="15">
    <location>
        <position position="111"/>
    </location>
    <ligand>
        <name>Mg(2+)</name>
        <dbReference type="ChEBI" id="CHEBI:18420"/>
    </ligand>
</feature>
<dbReference type="GO" id="GO:0005737">
    <property type="term" value="C:cytoplasm"/>
    <property type="evidence" value="ECO:0007669"/>
    <property type="project" value="UniProtKB-SubCell"/>
</dbReference>
<sequence>MTLSALQTDLGYVFEQPLLLELALTHRSFSAKNNERLEFLGDSVLGCSMSSLLFHRFQMLDEGDLSRVRASLVKQASLADIAQRLKLSDLLRLGEGELKSGGFRRPSILADALEAIFGAVYLDGGFAAAKNVIERLYGPMLEGIDPRTVGKDPKTLLQEYLQGHRLDLPAYRVIDTRGAAHDQEFEVACEVPALSLKVVAVGTSRRAAEQAAAHSILQSLRKDRPLQGTRHARSRSAKSASTALQALPEEGN</sequence>
<dbReference type="GO" id="GO:0004525">
    <property type="term" value="F:ribonuclease III activity"/>
    <property type="evidence" value="ECO:0007669"/>
    <property type="project" value="UniProtKB-UniRule"/>
</dbReference>
<keyword evidence="12 15" id="KW-0378">Hydrolase</keyword>
<evidence type="ECO:0000313" key="20">
    <source>
        <dbReference type="Proteomes" id="UP000244571"/>
    </source>
</evidence>
<dbReference type="FunFam" id="1.10.1520.10:FF:000001">
    <property type="entry name" value="Ribonuclease 3"/>
    <property type="match status" value="1"/>
</dbReference>
<keyword evidence="14 15" id="KW-0694">RNA-binding</keyword>
<dbReference type="CDD" id="cd00593">
    <property type="entry name" value="RIBOc"/>
    <property type="match status" value="1"/>
</dbReference>
<comment type="function">
    <text evidence="15">Digests double-stranded RNA. Involved in the processing of primary rRNA transcript to yield the immediate precursors to the large and small rRNAs (23S and 16S). Processes some mRNAs, and tRNAs when they are encoded in the rRNA operon. Processes pre-crRNA and tracrRNA of type II CRISPR loci if present in the organism.</text>
</comment>
<dbReference type="PANTHER" id="PTHR11207">
    <property type="entry name" value="RIBONUCLEASE III"/>
    <property type="match status" value="1"/>
</dbReference>
<dbReference type="NCBIfam" id="TIGR02191">
    <property type="entry name" value="RNaseIII"/>
    <property type="match status" value="1"/>
</dbReference>
<evidence type="ECO:0000256" key="16">
    <source>
        <dbReference type="SAM" id="MobiDB-lite"/>
    </source>
</evidence>
<dbReference type="FunFam" id="3.30.160.20:FF:000003">
    <property type="entry name" value="Ribonuclease 3"/>
    <property type="match status" value="1"/>
</dbReference>
<gene>
    <name evidence="15" type="primary">rnc</name>
    <name evidence="19" type="ORF">DBV39_08750</name>
</gene>
<dbReference type="Gene3D" id="3.30.160.20">
    <property type="match status" value="1"/>
</dbReference>
<keyword evidence="20" id="KW-1185">Reference proteome</keyword>
<evidence type="ECO:0000256" key="13">
    <source>
        <dbReference type="ARBA" id="ARBA00022842"/>
    </source>
</evidence>
<evidence type="ECO:0000259" key="18">
    <source>
        <dbReference type="PROSITE" id="PS50142"/>
    </source>
</evidence>
<dbReference type="InterPro" id="IPR011907">
    <property type="entry name" value="RNase_III"/>
</dbReference>
<reference evidence="19 20" key="1">
    <citation type="submission" date="2018-04" db="EMBL/GenBank/DDBJ databases">
        <title>Bordetella sp. HZ20 isolated from seawater.</title>
        <authorList>
            <person name="Sun C."/>
        </authorList>
    </citation>
    <scope>NUCLEOTIDE SEQUENCE [LARGE SCALE GENOMIC DNA]</scope>
    <source>
        <strain evidence="19 20">HZ20</strain>
    </source>
</reference>
<feature type="domain" description="DRBM" evidence="17">
    <location>
        <begin position="152"/>
        <end position="222"/>
    </location>
</feature>
<evidence type="ECO:0000256" key="14">
    <source>
        <dbReference type="ARBA" id="ARBA00022884"/>
    </source>
</evidence>
<evidence type="ECO:0000256" key="3">
    <source>
        <dbReference type="ARBA" id="ARBA00010183"/>
    </source>
</evidence>
<evidence type="ECO:0000256" key="8">
    <source>
        <dbReference type="ARBA" id="ARBA00022694"/>
    </source>
</evidence>
<dbReference type="InterPro" id="IPR036389">
    <property type="entry name" value="RNase_III_sf"/>
</dbReference>
<evidence type="ECO:0000256" key="4">
    <source>
        <dbReference type="ARBA" id="ARBA00011738"/>
    </source>
</evidence>
<keyword evidence="9 15" id="KW-0540">Nuclease</keyword>
<evidence type="ECO:0000256" key="2">
    <source>
        <dbReference type="ARBA" id="ARBA00004496"/>
    </source>
</evidence>
<evidence type="ECO:0000256" key="11">
    <source>
        <dbReference type="ARBA" id="ARBA00022759"/>
    </source>
</evidence>
<dbReference type="PROSITE" id="PS50142">
    <property type="entry name" value="RNASE_3_2"/>
    <property type="match status" value="1"/>
</dbReference>
<evidence type="ECO:0000256" key="15">
    <source>
        <dbReference type="HAMAP-Rule" id="MF_00104"/>
    </source>
</evidence>
<comment type="subcellular location">
    <subcellularLocation>
        <location evidence="2 15">Cytoplasm</location>
    </subcellularLocation>
</comment>
<dbReference type="PROSITE" id="PS50137">
    <property type="entry name" value="DS_RBD"/>
    <property type="match status" value="1"/>
</dbReference>
<dbReference type="EC" id="3.1.26.3" evidence="15"/>
<dbReference type="SMART" id="SM00535">
    <property type="entry name" value="RIBOc"/>
    <property type="match status" value="1"/>
</dbReference>
<evidence type="ECO:0000313" key="19">
    <source>
        <dbReference type="EMBL" id="AWB33783.1"/>
    </source>
</evidence>
<evidence type="ECO:0000256" key="10">
    <source>
        <dbReference type="ARBA" id="ARBA00022723"/>
    </source>
</evidence>
<dbReference type="HAMAP" id="MF_00104">
    <property type="entry name" value="RNase_III"/>
    <property type="match status" value="1"/>
</dbReference>
<accession>A0A2R4XJ61</accession>
<feature type="region of interest" description="Disordered" evidence="16">
    <location>
        <begin position="221"/>
        <end position="252"/>
    </location>
</feature>
<dbReference type="GO" id="GO:0042802">
    <property type="term" value="F:identical protein binding"/>
    <property type="evidence" value="ECO:0007669"/>
    <property type="project" value="UniProtKB-ARBA"/>
</dbReference>
<dbReference type="GO" id="GO:0019843">
    <property type="term" value="F:rRNA binding"/>
    <property type="evidence" value="ECO:0007669"/>
    <property type="project" value="UniProtKB-KW"/>
</dbReference>
<protein>
    <recommendedName>
        <fullName evidence="15">Ribonuclease 3</fullName>
        <ecNumber evidence="15">3.1.26.3</ecNumber>
    </recommendedName>
    <alternativeName>
        <fullName evidence="15">Ribonuclease III</fullName>
        <shortName evidence="15">RNase III</shortName>
    </alternativeName>
</protein>
<name>A0A2R4XJ61_9BURK</name>
<dbReference type="InterPro" id="IPR000999">
    <property type="entry name" value="RNase_III_dom"/>
</dbReference>
<feature type="active site" evidence="15">
    <location>
        <position position="114"/>
    </location>
</feature>
<keyword evidence="15" id="KW-0699">rRNA-binding</keyword>
<evidence type="ECO:0000256" key="1">
    <source>
        <dbReference type="ARBA" id="ARBA00000109"/>
    </source>
</evidence>
<evidence type="ECO:0000256" key="5">
    <source>
        <dbReference type="ARBA" id="ARBA00022490"/>
    </source>
</evidence>
<dbReference type="PANTHER" id="PTHR11207:SF0">
    <property type="entry name" value="RIBONUCLEASE 3"/>
    <property type="match status" value="1"/>
</dbReference>
<organism evidence="19 20">
    <name type="scientific">Orrella marina</name>
    <dbReference type="NCBI Taxonomy" id="2163011"/>
    <lineage>
        <taxon>Bacteria</taxon>
        <taxon>Pseudomonadati</taxon>
        <taxon>Pseudomonadota</taxon>
        <taxon>Betaproteobacteria</taxon>
        <taxon>Burkholderiales</taxon>
        <taxon>Alcaligenaceae</taxon>
        <taxon>Orrella</taxon>
    </lineage>
</organism>
<dbReference type="GO" id="GO:0006397">
    <property type="term" value="P:mRNA processing"/>
    <property type="evidence" value="ECO:0007669"/>
    <property type="project" value="UniProtKB-UniRule"/>
</dbReference>
<dbReference type="Gene3D" id="1.10.1520.10">
    <property type="entry name" value="Ribonuclease III domain"/>
    <property type="match status" value="1"/>
</dbReference>
<dbReference type="GO" id="GO:0010468">
    <property type="term" value="P:regulation of gene expression"/>
    <property type="evidence" value="ECO:0007669"/>
    <property type="project" value="TreeGrafter"/>
</dbReference>
<evidence type="ECO:0000256" key="12">
    <source>
        <dbReference type="ARBA" id="ARBA00022801"/>
    </source>
</evidence>
<evidence type="ECO:0000256" key="9">
    <source>
        <dbReference type="ARBA" id="ARBA00022722"/>
    </source>
</evidence>
<dbReference type="GO" id="GO:0003725">
    <property type="term" value="F:double-stranded RNA binding"/>
    <property type="evidence" value="ECO:0007669"/>
    <property type="project" value="TreeGrafter"/>
</dbReference>
<dbReference type="SUPFAM" id="SSF69065">
    <property type="entry name" value="RNase III domain-like"/>
    <property type="match status" value="1"/>
</dbReference>
<dbReference type="KEGG" id="boz:DBV39_08750"/>
<dbReference type="GO" id="GO:0006364">
    <property type="term" value="P:rRNA processing"/>
    <property type="evidence" value="ECO:0007669"/>
    <property type="project" value="UniProtKB-UniRule"/>
</dbReference>